<dbReference type="Proteomes" id="UP000478417">
    <property type="component" value="Unassembled WGS sequence"/>
</dbReference>
<protein>
    <submittedName>
        <fullName evidence="1">Uncharacterized protein</fullName>
    </submittedName>
</protein>
<sequence length="83" mass="9757">MKIHADHQPYRKKPYAARWYEGKGQRNKFFASEAARDEFIAQFKQTAQRADPAFPTIEPHKLIRWHQAMAIAPEADPVEVFKF</sequence>
<gene>
    <name evidence="1" type="ORF">G0Q06_01475</name>
</gene>
<dbReference type="AlphaFoldDB" id="A0A6B2LXT8"/>
<keyword evidence="2" id="KW-1185">Reference proteome</keyword>
<accession>A0A6B2LXT8</accession>
<organism evidence="1 2">
    <name type="scientific">Oceanipulchritudo coccoides</name>
    <dbReference type="NCBI Taxonomy" id="2706888"/>
    <lineage>
        <taxon>Bacteria</taxon>
        <taxon>Pseudomonadati</taxon>
        <taxon>Verrucomicrobiota</taxon>
        <taxon>Opitutia</taxon>
        <taxon>Puniceicoccales</taxon>
        <taxon>Oceanipulchritudinaceae</taxon>
        <taxon>Oceanipulchritudo</taxon>
    </lineage>
</organism>
<evidence type="ECO:0000313" key="2">
    <source>
        <dbReference type="Proteomes" id="UP000478417"/>
    </source>
</evidence>
<name>A0A6B2LXT8_9BACT</name>
<proteinExistence type="predicted"/>
<evidence type="ECO:0000313" key="1">
    <source>
        <dbReference type="EMBL" id="NDV61113.1"/>
    </source>
</evidence>
<reference evidence="1 2" key="1">
    <citation type="submission" date="2020-02" db="EMBL/GenBank/DDBJ databases">
        <title>Albibacoteraceae fam. nov., the first described family within the subdivision 4 Verrucomicrobia.</title>
        <authorList>
            <person name="Xi F."/>
        </authorList>
    </citation>
    <scope>NUCLEOTIDE SEQUENCE [LARGE SCALE GENOMIC DNA]</scope>
    <source>
        <strain evidence="1 2">CK1056</strain>
    </source>
</reference>
<dbReference type="EMBL" id="JAAGNX010000001">
    <property type="protein sequence ID" value="NDV61113.1"/>
    <property type="molecule type" value="Genomic_DNA"/>
</dbReference>
<comment type="caution">
    <text evidence="1">The sequence shown here is derived from an EMBL/GenBank/DDBJ whole genome shotgun (WGS) entry which is preliminary data.</text>
</comment>
<dbReference type="RefSeq" id="WP_163961753.1">
    <property type="nucleotide sequence ID" value="NZ_JAAGNX010000001.1"/>
</dbReference>